<feature type="compositionally biased region" description="Low complexity" evidence="1">
    <location>
        <begin position="64"/>
        <end position="94"/>
    </location>
</feature>
<dbReference type="STRING" id="49012.A0A0F7RZN2"/>
<feature type="region of interest" description="Disordered" evidence="1">
    <location>
        <begin position="297"/>
        <end position="429"/>
    </location>
</feature>
<dbReference type="AlphaFoldDB" id="A0A0F7RZN2"/>
<feature type="compositionally biased region" description="Low complexity" evidence="1">
    <location>
        <begin position="183"/>
        <end position="212"/>
    </location>
</feature>
<feature type="compositionally biased region" description="Polar residues" evidence="1">
    <location>
        <begin position="171"/>
        <end position="182"/>
    </location>
</feature>
<dbReference type="Proteomes" id="UP000242770">
    <property type="component" value="Unassembled WGS sequence"/>
</dbReference>
<evidence type="ECO:0000259" key="2">
    <source>
        <dbReference type="PROSITE" id="PS51140"/>
    </source>
</evidence>
<dbReference type="SUPFAM" id="SSF46934">
    <property type="entry name" value="UBA-like"/>
    <property type="match status" value="1"/>
</dbReference>
<dbReference type="SMART" id="SM00546">
    <property type="entry name" value="CUE"/>
    <property type="match status" value="1"/>
</dbReference>
<accession>A0A0F7RZN2</accession>
<sequence>MSEPVQKDEIDLKSLDQALNDGEAASEVPAETLQKNSDTLTQPPAEDRSSVGKPTSSTENAQKASSPATLSPSSLRAMSPAPAAAQAAPASDVPPAVAELKAMFPDLDNETIAAVLSSRGGDQEAAVNALLQIVIPGMPGAKEAKQWREEINRMAETGLARAASTFSSFRQKASAAFNNPQDGTGQPGTTSSSAGGASTAAGAGAGFAQAFQNFRNNTGRGSNPSEPQQATAATSSPRQFTSPRSPHAIEYDQDPSPVSENELAKIISRGGAGSASSNPSTAGKARALAERYGLGIKNANRAGSSTTSVGASGASDYAGWEQAGRTPISITDNTTKAGEARQDSVALMDTAGGRGVTSPRLGRSPSREGSPVKASGGKTGAGAAAVGAGAVGATGAGAAAVASDKHDEHDPNDDSDDLEYVSNPFEDED</sequence>
<dbReference type="GO" id="GO:0005737">
    <property type="term" value="C:cytoplasm"/>
    <property type="evidence" value="ECO:0007669"/>
    <property type="project" value="TreeGrafter"/>
</dbReference>
<feature type="compositionally biased region" description="Polar residues" evidence="1">
    <location>
        <begin position="52"/>
        <end position="63"/>
    </location>
</feature>
<dbReference type="GO" id="GO:0043130">
    <property type="term" value="F:ubiquitin binding"/>
    <property type="evidence" value="ECO:0007669"/>
    <property type="project" value="InterPro"/>
</dbReference>
<feature type="region of interest" description="Disordered" evidence="1">
    <location>
        <begin position="18"/>
        <end position="94"/>
    </location>
</feature>
<feature type="compositionally biased region" description="Acidic residues" evidence="1">
    <location>
        <begin position="410"/>
        <end position="429"/>
    </location>
</feature>
<feature type="region of interest" description="Disordered" evidence="1">
    <location>
        <begin position="171"/>
        <end position="285"/>
    </location>
</feature>
<dbReference type="PANTHER" id="PTHR16461:SF5">
    <property type="entry name" value="TOLL-INTERACTING PROTEIN"/>
    <property type="match status" value="1"/>
</dbReference>
<keyword evidence="4" id="KW-1185">Reference proteome</keyword>
<proteinExistence type="predicted"/>
<name>A0A0F7RZN2_9BASI</name>
<dbReference type="PROSITE" id="PS51140">
    <property type="entry name" value="CUE"/>
    <property type="match status" value="1"/>
</dbReference>
<dbReference type="GO" id="GO:0031624">
    <property type="term" value="F:ubiquitin conjugating enzyme binding"/>
    <property type="evidence" value="ECO:0007669"/>
    <property type="project" value="TreeGrafter"/>
</dbReference>
<feature type="compositionally biased region" description="Low complexity" evidence="1">
    <location>
        <begin position="302"/>
        <end position="315"/>
    </location>
</feature>
<feature type="compositionally biased region" description="Polar residues" evidence="1">
    <location>
        <begin position="213"/>
        <end position="244"/>
    </location>
</feature>
<dbReference type="InterPro" id="IPR003892">
    <property type="entry name" value="CUE"/>
</dbReference>
<dbReference type="GO" id="GO:0006511">
    <property type="term" value="P:ubiquitin-dependent protein catabolic process"/>
    <property type="evidence" value="ECO:0007669"/>
    <property type="project" value="TreeGrafter"/>
</dbReference>
<feature type="compositionally biased region" description="Low complexity" evidence="1">
    <location>
        <begin position="274"/>
        <end position="283"/>
    </location>
</feature>
<evidence type="ECO:0000313" key="4">
    <source>
        <dbReference type="Proteomes" id="UP000242770"/>
    </source>
</evidence>
<dbReference type="InterPro" id="IPR009060">
    <property type="entry name" value="UBA-like_sf"/>
</dbReference>
<reference evidence="4" key="1">
    <citation type="submission" date="2014-06" db="EMBL/GenBank/DDBJ databases">
        <authorList>
            <person name="Berkman P.J."/>
        </authorList>
    </citation>
    <scope>NUCLEOTIDE SEQUENCE [LARGE SCALE GENOMIC DNA]</scope>
</reference>
<evidence type="ECO:0000313" key="3">
    <source>
        <dbReference type="EMBL" id="CDS02030.1"/>
    </source>
</evidence>
<feature type="compositionally biased region" description="Polar residues" evidence="1">
    <location>
        <begin position="33"/>
        <end position="42"/>
    </location>
</feature>
<protein>
    <recommendedName>
        <fullName evidence="2">CUE domain-containing protein</fullName>
    </recommendedName>
</protein>
<dbReference type="EMBL" id="CCFA01004889">
    <property type="protein sequence ID" value="CDS02030.1"/>
    <property type="molecule type" value="Genomic_DNA"/>
</dbReference>
<feature type="domain" description="CUE" evidence="2">
    <location>
        <begin position="92"/>
        <end position="135"/>
    </location>
</feature>
<gene>
    <name evidence="3" type="primary">SSCI80640.1</name>
</gene>
<dbReference type="PANTHER" id="PTHR16461">
    <property type="entry name" value="TOLL-INTERACTING PROTEIN"/>
    <property type="match status" value="1"/>
</dbReference>
<evidence type="ECO:0000256" key="1">
    <source>
        <dbReference type="SAM" id="MobiDB-lite"/>
    </source>
</evidence>
<organism evidence="3 4">
    <name type="scientific">Sporisorium scitamineum</name>
    <dbReference type="NCBI Taxonomy" id="49012"/>
    <lineage>
        <taxon>Eukaryota</taxon>
        <taxon>Fungi</taxon>
        <taxon>Dikarya</taxon>
        <taxon>Basidiomycota</taxon>
        <taxon>Ustilaginomycotina</taxon>
        <taxon>Ustilaginomycetes</taxon>
        <taxon>Ustilaginales</taxon>
        <taxon>Ustilaginaceae</taxon>
        <taxon>Sporisorium</taxon>
    </lineage>
</organism>
<dbReference type="Gene3D" id="1.10.8.10">
    <property type="entry name" value="DNA helicase RuvA subunit, C-terminal domain"/>
    <property type="match status" value="1"/>
</dbReference>
<dbReference type="CDD" id="cd14279">
    <property type="entry name" value="CUE"/>
    <property type="match status" value="1"/>
</dbReference>
<feature type="compositionally biased region" description="Low complexity" evidence="1">
    <location>
        <begin position="372"/>
        <end position="388"/>
    </location>
</feature>
<dbReference type="Pfam" id="PF02845">
    <property type="entry name" value="CUE"/>
    <property type="match status" value="1"/>
</dbReference>